<sequence>TAQTIPIPGNNWLTPFQVPIRHYVNMNRRRPYVTQLTSTLIIWLLGDLSAQYVAYEPPAPGDAAAVNSEDGEDETNTSSGFWAAYDPKRTARNLLIGGLASIPGYRYLLWLGENFNWRSKVLSIGFKVVFNQCTFTPVFNTYFFSMQTILTGLTNGTTVTMDDIVERVMHTVPASWRNSWKVWPAVTAFSFWAVPVELRNVFAGVVAIGWQTYLGLLNSTAAKEE</sequence>
<accession>A0A9P4ILS5</accession>
<dbReference type="GO" id="GO:0016020">
    <property type="term" value="C:membrane"/>
    <property type="evidence" value="ECO:0007669"/>
    <property type="project" value="UniProtKB-SubCell"/>
</dbReference>
<protein>
    <submittedName>
        <fullName evidence="7">Uncharacterized protein</fullName>
    </submittedName>
</protein>
<evidence type="ECO:0000313" key="8">
    <source>
        <dbReference type="Proteomes" id="UP000799772"/>
    </source>
</evidence>
<evidence type="ECO:0000256" key="2">
    <source>
        <dbReference type="ARBA" id="ARBA00006824"/>
    </source>
</evidence>
<dbReference type="GO" id="GO:0005739">
    <property type="term" value="C:mitochondrion"/>
    <property type="evidence" value="ECO:0007669"/>
    <property type="project" value="TreeGrafter"/>
</dbReference>
<reference evidence="7" key="1">
    <citation type="journal article" date="2020" name="Stud. Mycol.">
        <title>101 Dothideomycetes genomes: a test case for predicting lifestyles and emergence of pathogens.</title>
        <authorList>
            <person name="Haridas S."/>
            <person name="Albert R."/>
            <person name="Binder M."/>
            <person name="Bloem J."/>
            <person name="Labutti K."/>
            <person name="Salamov A."/>
            <person name="Andreopoulos B."/>
            <person name="Baker S."/>
            <person name="Barry K."/>
            <person name="Bills G."/>
            <person name="Bluhm B."/>
            <person name="Cannon C."/>
            <person name="Castanera R."/>
            <person name="Culley D."/>
            <person name="Daum C."/>
            <person name="Ezra D."/>
            <person name="Gonzalez J."/>
            <person name="Henrissat B."/>
            <person name="Kuo A."/>
            <person name="Liang C."/>
            <person name="Lipzen A."/>
            <person name="Lutzoni F."/>
            <person name="Magnuson J."/>
            <person name="Mondo S."/>
            <person name="Nolan M."/>
            <person name="Ohm R."/>
            <person name="Pangilinan J."/>
            <person name="Park H.-J."/>
            <person name="Ramirez L."/>
            <person name="Alfaro M."/>
            <person name="Sun H."/>
            <person name="Tritt A."/>
            <person name="Yoshinaga Y."/>
            <person name="Zwiers L.-H."/>
            <person name="Turgeon B."/>
            <person name="Goodwin S."/>
            <person name="Spatafora J."/>
            <person name="Crous P."/>
            <person name="Grigoriev I."/>
        </authorList>
    </citation>
    <scope>NUCLEOTIDE SEQUENCE</scope>
    <source>
        <strain evidence="7">CBS 133067</strain>
    </source>
</reference>
<dbReference type="EMBL" id="ML978123">
    <property type="protein sequence ID" value="KAF2101618.1"/>
    <property type="molecule type" value="Genomic_DNA"/>
</dbReference>
<organism evidence="7 8">
    <name type="scientific">Rhizodiscina lignyota</name>
    <dbReference type="NCBI Taxonomy" id="1504668"/>
    <lineage>
        <taxon>Eukaryota</taxon>
        <taxon>Fungi</taxon>
        <taxon>Dikarya</taxon>
        <taxon>Ascomycota</taxon>
        <taxon>Pezizomycotina</taxon>
        <taxon>Dothideomycetes</taxon>
        <taxon>Pleosporomycetidae</taxon>
        <taxon>Aulographales</taxon>
        <taxon>Rhizodiscinaceae</taxon>
        <taxon>Rhizodiscina</taxon>
    </lineage>
</organism>
<evidence type="ECO:0000256" key="4">
    <source>
        <dbReference type="ARBA" id="ARBA00022989"/>
    </source>
</evidence>
<evidence type="ECO:0000256" key="1">
    <source>
        <dbReference type="ARBA" id="ARBA00004141"/>
    </source>
</evidence>
<comment type="similarity">
    <text evidence="2 6">Belongs to the peroxisomal membrane protein PXMP2/4 family.</text>
</comment>
<keyword evidence="5" id="KW-0472">Membrane</keyword>
<comment type="caution">
    <text evidence="7">The sequence shown here is derived from an EMBL/GenBank/DDBJ whole genome shotgun (WGS) entry which is preliminary data.</text>
</comment>
<name>A0A9P4ILS5_9PEZI</name>
<dbReference type="OrthoDB" id="430207at2759"/>
<keyword evidence="4" id="KW-1133">Transmembrane helix</keyword>
<feature type="non-terminal residue" evidence="7">
    <location>
        <position position="225"/>
    </location>
</feature>
<comment type="subcellular location">
    <subcellularLocation>
        <location evidence="1">Membrane</location>
        <topology evidence="1">Multi-pass membrane protein</topology>
    </subcellularLocation>
</comment>
<evidence type="ECO:0000256" key="6">
    <source>
        <dbReference type="RuleBase" id="RU363053"/>
    </source>
</evidence>
<evidence type="ECO:0000313" key="7">
    <source>
        <dbReference type="EMBL" id="KAF2101618.1"/>
    </source>
</evidence>
<evidence type="ECO:0000256" key="5">
    <source>
        <dbReference type="ARBA" id="ARBA00023136"/>
    </source>
</evidence>
<dbReference type="AlphaFoldDB" id="A0A9P4ILS5"/>
<dbReference type="Proteomes" id="UP000799772">
    <property type="component" value="Unassembled WGS sequence"/>
</dbReference>
<feature type="non-terminal residue" evidence="7">
    <location>
        <position position="1"/>
    </location>
</feature>
<dbReference type="InterPro" id="IPR007248">
    <property type="entry name" value="Mpv17_PMP22"/>
</dbReference>
<evidence type="ECO:0000256" key="3">
    <source>
        <dbReference type="ARBA" id="ARBA00022692"/>
    </source>
</evidence>
<dbReference type="PANTHER" id="PTHR11266:SF113">
    <property type="entry name" value="MEMBRANE PROTEIN, MPV17_PMP22 FAMILY, PUTATIVE (AFU_ORTHOLOGUE AFUA_1G13840)-RELATED"/>
    <property type="match status" value="1"/>
</dbReference>
<proteinExistence type="inferred from homology"/>
<keyword evidence="3" id="KW-0812">Transmembrane</keyword>
<dbReference type="PANTHER" id="PTHR11266">
    <property type="entry name" value="PEROXISOMAL MEMBRANE PROTEIN 2, PXMP2 MPV17"/>
    <property type="match status" value="1"/>
</dbReference>
<dbReference type="Pfam" id="PF04117">
    <property type="entry name" value="Mpv17_PMP22"/>
    <property type="match status" value="1"/>
</dbReference>
<keyword evidence="8" id="KW-1185">Reference proteome</keyword>
<gene>
    <name evidence="7" type="ORF">NA57DRAFT_23397</name>
</gene>